<sequence>MHSHPTLPRPWCMREARLNAIPENYKWSQSAEADKQIAMDVLGNGRPKSRLGSVQSSVLVNCMRTGRRTVTIRVYSGSFSPYDPSGGYQGAGALIISNHSEIRLADESRTTSGHLRVWVGGGRFPSTREHGIM</sequence>
<dbReference type="Proteomes" id="UP000305948">
    <property type="component" value="Unassembled WGS sequence"/>
</dbReference>
<evidence type="ECO:0000313" key="2">
    <source>
        <dbReference type="Proteomes" id="UP000305948"/>
    </source>
</evidence>
<dbReference type="AlphaFoldDB" id="A0A5C3MQ28"/>
<gene>
    <name evidence="1" type="ORF">OE88DRAFT_1036942</name>
</gene>
<accession>A0A5C3MQ28</accession>
<evidence type="ECO:0000313" key="1">
    <source>
        <dbReference type="EMBL" id="TFK46148.1"/>
    </source>
</evidence>
<proteinExistence type="predicted"/>
<protein>
    <submittedName>
        <fullName evidence="1">Uncharacterized protein</fullName>
    </submittedName>
</protein>
<dbReference type="EMBL" id="ML213532">
    <property type="protein sequence ID" value="TFK46148.1"/>
    <property type="molecule type" value="Genomic_DNA"/>
</dbReference>
<organism evidence="1 2">
    <name type="scientific">Heliocybe sulcata</name>
    <dbReference type="NCBI Taxonomy" id="5364"/>
    <lineage>
        <taxon>Eukaryota</taxon>
        <taxon>Fungi</taxon>
        <taxon>Dikarya</taxon>
        <taxon>Basidiomycota</taxon>
        <taxon>Agaricomycotina</taxon>
        <taxon>Agaricomycetes</taxon>
        <taxon>Gloeophyllales</taxon>
        <taxon>Gloeophyllaceae</taxon>
        <taxon>Heliocybe</taxon>
    </lineage>
</organism>
<keyword evidence="2" id="KW-1185">Reference proteome</keyword>
<reference evidence="1 2" key="1">
    <citation type="journal article" date="2019" name="Nat. Ecol. Evol.">
        <title>Megaphylogeny resolves global patterns of mushroom evolution.</title>
        <authorList>
            <person name="Varga T."/>
            <person name="Krizsan K."/>
            <person name="Foldi C."/>
            <person name="Dima B."/>
            <person name="Sanchez-Garcia M."/>
            <person name="Sanchez-Ramirez S."/>
            <person name="Szollosi G.J."/>
            <person name="Szarkandi J.G."/>
            <person name="Papp V."/>
            <person name="Albert L."/>
            <person name="Andreopoulos W."/>
            <person name="Angelini C."/>
            <person name="Antonin V."/>
            <person name="Barry K.W."/>
            <person name="Bougher N.L."/>
            <person name="Buchanan P."/>
            <person name="Buyck B."/>
            <person name="Bense V."/>
            <person name="Catcheside P."/>
            <person name="Chovatia M."/>
            <person name="Cooper J."/>
            <person name="Damon W."/>
            <person name="Desjardin D."/>
            <person name="Finy P."/>
            <person name="Geml J."/>
            <person name="Haridas S."/>
            <person name="Hughes K."/>
            <person name="Justo A."/>
            <person name="Karasinski D."/>
            <person name="Kautmanova I."/>
            <person name="Kiss B."/>
            <person name="Kocsube S."/>
            <person name="Kotiranta H."/>
            <person name="LaButti K.M."/>
            <person name="Lechner B.E."/>
            <person name="Liimatainen K."/>
            <person name="Lipzen A."/>
            <person name="Lukacs Z."/>
            <person name="Mihaltcheva S."/>
            <person name="Morgado L.N."/>
            <person name="Niskanen T."/>
            <person name="Noordeloos M.E."/>
            <person name="Ohm R.A."/>
            <person name="Ortiz-Santana B."/>
            <person name="Ovrebo C."/>
            <person name="Racz N."/>
            <person name="Riley R."/>
            <person name="Savchenko A."/>
            <person name="Shiryaev A."/>
            <person name="Soop K."/>
            <person name="Spirin V."/>
            <person name="Szebenyi C."/>
            <person name="Tomsovsky M."/>
            <person name="Tulloss R.E."/>
            <person name="Uehling J."/>
            <person name="Grigoriev I.V."/>
            <person name="Vagvolgyi C."/>
            <person name="Papp T."/>
            <person name="Martin F.M."/>
            <person name="Miettinen O."/>
            <person name="Hibbett D.S."/>
            <person name="Nagy L.G."/>
        </authorList>
    </citation>
    <scope>NUCLEOTIDE SEQUENCE [LARGE SCALE GENOMIC DNA]</scope>
    <source>
        <strain evidence="1 2">OMC1185</strain>
    </source>
</reference>
<name>A0A5C3MQ28_9AGAM</name>